<dbReference type="InterPro" id="IPR007603">
    <property type="entry name" value="Choline_transptr-like"/>
</dbReference>
<keyword evidence="4 6" id="KW-1133">Transmembrane helix</keyword>
<comment type="similarity">
    <text evidence="2 6">Belongs to the CTL (choline transporter-like) family.</text>
</comment>
<dbReference type="GO" id="GO:0005886">
    <property type="term" value="C:plasma membrane"/>
    <property type="evidence" value="ECO:0007669"/>
    <property type="project" value="UniProtKB-SubCell"/>
</dbReference>
<comment type="function">
    <text evidence="6">Choline transporter.</text>
</comment>
<organism evidence="8">
    <name type="scientific">Picea sitchensis</name>
    <name type="common">Sitka spruce</name>
    <name type="synonym">Pinus sitchensis</name>
    <dbReference type="NCBI Taxonomy" id="3332"/>
    <lineage>
        <taxon>Eukaryota</taxon>
        <taxon>Viridiplantae</taxon>
        <taxon>Streptophyta</taxon>
        <taxon>Embryophyta</taxon>
        <taxon>Tracheophyta</taxon>
        <taxon>Spermatophyta</taxon>
        <taxon>Pinopsida</taxon>
        <taxon>Pinidae</taxon>
        <taxon>Conifers I</taxon>
        <taxon>Pinales</taxon>
        <taxon>Pinaceae</taxon>
        <taxon>Picea</taxon>
    </lineage>
</organism>
<dbReference type="Pfam" id="PF04515">
    <property type="entry name" value="Choline_transpo"/>
    <property type="match status" value="1"/>
</dbReference>
<evidence type="ECO:0000313" key="8">
    <source>
        <dbReference type="EMBL" id="ABR18114.1"/>
    </source>
</evidence>
<feature type="transmembrane region" description="Helical" evidence="6">
    <location>
        <begin position="149"/>
        <end position="167"/>
    </location>
</feature>
<evidence type="ECO:0000256" key="4">
    <source>
        <dbReference type="ARBA" id="ARBA00022989"/>
    </source>
</evidence>
<feature type="region of interest" description="Disordered" evidence="7">
    <location>
        <begin position="1"/>
        <end position="26"/>
    </location>
</feature>
<evidence type="ECO:0000256" key="3">
    <source>
        <dbReference type="ARBA" id="ARBA00022692"/>
    </source>
</evidence>
<feature type="transmembrane region" description="Helical" evidence="6">
    <location>
        <begin position="247"/>
        <end position="266"/>
    </location>
</feature>
<comment type="subcellular location">
    <subcellularLocation>
        <location evidence="6">Cell membrane</location>
        <topology evidence="6">Multi-pass membrane protein</topology>
    </subcellularLocation>
    <subcellularLocation>
        <location evidence="1">Membrane</location>
        <topology evidence="1">Multi-pass membrane protein</topology>
    </subcellularLocation>
</comment>
<feature type="transmembrane region" description="Helical" evidence="6">
    <location>
        <begin position="173"/>
        <end position="195"/>
    </location>
</feature>
<evidence type="ECO:0000256" key="7">
    <source>
        <dbReference type="SAM" id="MobiDB-lite"/>
    </source>
</evidence>
<dbReference type="AlphaFoldDB" id="B8LR34"/>
<dbReference type="GO" id="GO:0022857">
    <property type="term" value="F:transmembrane transporter activity"/>
    <property type="evidence" value="ECO:0007669"/>
    <property type="project" value="UniProtKB-UniRule"/>
</dbReference>
<feature type="transmembrane region" description="Helical" evidence="6">
    <location>
        <begin position="76"/>
        <end position="96"/>
    </location>
</feature>
<dbReference type="PANTHER" id="PTHR12385:SF93">
    <property type="entry name" value="CHOLINE TRANSPORTER-LIKE PROTEIN"/>
    <property type="match status" value="1"/>
</dbReference>
<evidence type="ECO:0000256" key="5">
    <source>
        <dbReference type="ARBA" id="ARBA00023136"/>
    </source>
</evidence>
<feature type="compositionally biased region" description="Basic and acidic residues" evidence="7">
    <location>
        <begin position="1"/>
        <end position="21"/>
    </location>
</feature>
<keyword evidence="5 6" id="KW-0472">Membrane</keyword>
<dbReference type="EMBL" id="EF678353">
    <property type="protein sequence ID" value="ABR18114.1"/>
    <property type="molecule type" value="mRNA"/>
</dbReference>
<protein>
    <recommendedName>
        <fullName evidence="6">Choline transporter-like protein</fullName>
    </recommendedName>
</protein>
<reference evidence="8" key="1">
    <citation type="submission" date="2007-06" db="EMBL/GenBank/DDBJ databases">
        <title>Full length cDNA sequences from Sitka Spruce (Picea sitchensis).</title>
        <authorList>
            <person name="Ralph S.G."/>
            <person name="Chun H.E."/>
            <person name="Liao N."/>
            <person name="Ali J."/>
            <person name="Reid K."/>
            <person name="Kolosova N."/>
            <person name="Cooper N."/>
            <person name="Cullis C."/>
            <person name="Jancsik S."/>
            <person name="Moore R."/>
            <person name="Mayo M."/>
            <person name="Wagner S."/>
            <person name="Holt R.A."/>
            <person name="Jones S.J.M."/>
            <person name="Marra M.A."/>
            <person name="Ritland C.E."/>
            <person name="Ritland K."/>
            <person name="Bohlmann J."/>
        </authorList>
    </citation>
    <scope>NUCLEOTIDE SEQUENCE</scope>
    <source>
        <tissue evidence="8">Bark</tissue>
    </source>
</reference>
<accession>B8LR34</accession>
<sequence>MEIDPKIQTHERPSHENELRRSRSQRARQITPLEIVPQSSENLHVVPTHTDAKAPHSAIEVKGNIAAYSGAYRNTLSLMVFILHILVALAGMGYFGFKGIQEALKKGNHRFHIERWYPQLGAAAVVGAISSYLWQWMVLWRPVFVIRRVLWSSPSLTFIASLMLISTTNSSSVGLGLVFFLFSIGQALYLCWITARKKYATKMLPKALAPITKFPDLHHSSYWVTLIAFLWIAVWILGVVGAISQNYAALSVLGFIVSLAWTMEVLRNIVNVTVSRVVALFYLRGMHSDTYISLQRAATTSLGSISLGSFLVSILEALRLLARSLNIAGGNEFMFSCAHCCLGVMESVFRFGNRWAFVQVATYSKGFVKSSQDTWDLFRARGMEPVINQDLTSPICFLSGVASGALCVIVSGSWTFATHKSLTATVSLLSFLIGYFMTRITMAVPQACVCAYYVCFAENPENREFDNTVPDSIKDFEASPMV</sequence>
<keyword evidence="3 6" id="KW-0812">Transmembrane</keyword>
<dbReference type="PANTHER" id="PTHR12385">
    <property type="entry name" value="CHOLINE TRANSPORTER-LIKE (SLC FAMILY 44)"/>
    <property type="match status" value="1"/>
</dbReference>
<proteinExistence type="evidence at transcript level"/>
<evidence type="ECO:0000256" key="1">
    <source>
        <dbReference type="ARBA" id="ARBA00004141"/>
    </source>
</evidence>
<feature type="transmembrane region" description="Helical" evidence="6">
    <location>
        <begin position="222"/>
        <end position="241"/>
    </location>
</feature>
<name>B8LR34_PICSI</name>
<feature type="transmembrane region" description="Helical" evidence="6">
    <location>
        <begin position="116"/>
        <end position="137"/>
    </location>
</feature>
<evidence type="ECO:0000256" key="2">
    <source>
        <dbReference type="ARBA" id="ARBA00007168"/>
    </source>
</evidence>
<feature type="transmembrane region" description="Helical" evidence="6">
    <location>
        <begin position="395"/>
        <end position="416"/>
    </location>
</feature>
<evidence type="ECO:0000256" key="6">
    <source>
        <dbReference type="RuleBase" id="RU368066"/>
    </source>
</evidence>